<dbReference type="OrthoDB" id="9776955at2"/>
<protein>
    <submittedName>
        <fullName evidence="2">BMP family ABC transporter substrate-binding protein</fullName>
    </submittedName>
</protein>
<dbReference type="PANTHER" id="PTHR35271:SF1">
    <property type="entry name" value="ABC TRANSPORTER, SUBSTRATE-BINDING LIPOPROTEIN"/>
    <property type="match status" value="1"/>
</dbReference>
<dbReference type="Proteomes" id="UP000076476">
    <property type="component" value="Unassembled WGS sequence"/>
</dbReference>
<reference evidence="2 3" key="1">
    <citation type="submission" date="2016-04" db="EMBL/GenBank/DDBJ databases">
        <title>Draft genome sequence of Aeribacillus pallidus 8m3 from petroleum reservoir.</title>
        <authorList>
            <person name="Poltaraus A.B."/>
            <person name="Nazina T.N."/>
            <person name="Tourova T.P."/>
            <person name="Malakho S.M."/>
            <person name="Korshunova A.V."/>
            <person name="Sokolova D.S."/>
        </authorList>
    </citation>
    <scope>NUCLEOTIDE SEQUENCE [LARGE SCALE GENOMIC DNA]</scope>
    <source>
        <strain evidence="2 3">8m3</strain>
    </source>
</reference>
<accession>A0A165YM14</accession>
<dbReference type="AlphaFoldDB" id="A0A165YM14"/>
<dbReference type="EMBL" id="LWBR01000013">
    <property type="protein sequence ID" value="KZN97228.1"/>
    <property type="molecule type" value="Genomic_DNA"/>
</dbReference>
<dbReference type="InterPro" id="IPR007487">
    <property type="entry name" value="ABC_transpt-TYRBP-like"/>
</dbReference>
<organism evidence="2 3">
    <name type="scientific">Aeribacillus pallidus</name>
    <dbReference type="NCBI Taxonomy" id="33936"/>
    <lineage>
        <taxon>Bacteria</taxon>
        <taxon>Bacillati</taxon>
        <taxon>Bacillota</taxon>
        <taxon>Bacilli</taxon>
        <taxon>Bacillales</taxon>
        <taxon>Bacillaceae</taxon>
        <taxon>Aeribacillus</taxon>
    </lineage>
</organism>
<dbReference type="PANTHER" id="PTHR35271">
    <property type="entry name" value="ABC TRANSPORTER, SUBSTRATE-BINDING LIPOPROTEIN-RELATED"/>
    <property type="match status" value="1"/>
</dbReference>
<evidence type="ECO:0000256" key="1">
    <source>
        <dbReference type="SAM" id="MobiDB-lite"/>
    </source>
</evidence>
<keyword evidence="3" id="KW-1185">Reference proteome</keyword>
<sequence length="320" mass="34163">MALLVLSGCGSSKGSSSESNSEEGKKETFKIGITQFVAHPSLDEALKGFQQAIKDKGLNVDYDIQNAQGDQSNTQTIANNFVGDNVDLIFANATPSALAAANATKDIPIVFTSVTDPVGAGLVKEMENPGGNVTGTTDTHPDAIPKTVKFIDQYLDGKRIGMIYNSGEQNSVAQIDLVKKATEGTDLKIVEASVSTSAEVKQAAESLVGKVDCFYIITDNTVVSALDSVISVANENDIPLFVGELDSVKKGGFAAYGFEYYDIGYEAGEMAAKILTEGKKPSELPVQYPQNLKLLINKKAAAEMNVKILDEWSKEAEFIE</sequence>
<dbReference type="RefSeq" id="WP_063387481.1">
    <property type="nucleotide sequence ID" value="NZ_LWBR01000013.1"/>
</dbReference>
<comment type="caution">
    <text evidence="2">The sequence shown here is derived from an EMBL/GenBank/DDBJ whole genome shotgun (WGS) entry which is preliminary data.</text>
</comment>
<dbReference type="Gene3D" id="3.40.50.2300">
    <property type="match status" value="2"/>
</dbReference>
<feature type="region of interest" description="Disordered" evidence="1">
    <location>
        <begin position="1"/>
        <end position="26"/>
    </location>
</feature>
<evidence type="ECO:0000313" key="3">
    <source>
        <dbReference type="Proteomes" id="UP000076476"/>
    </source>
</evidence>
<dbReference type="CDD" id="cd06325">
    <property type="entry name" value="PBP1_ABC_unchar_transporter"/>
    <property type="match status" value="1"/>
</dbReference>
<feature type="compositionally biased region" description="Low complexity" evidence="1">
    <location>
        <begin position="7"/>
        <end position="19"/>
    </location>
</feature>
<dbReference type="GeneID" id="301127162"/>
<dbReference type="InterPro" id="IPR028082">
    <property type="entry name" value="Peripla_BP_I"/>
</dbReference>
<gene>
    <name evidence="2" type="ORF">AZI98_05750</name>
</gene>
<dbReference type="SUPFAM" id="SSF53822">
    <property type="entry name" value="Periplasmic binding protein-like I"/>
    <property type="match status" value="1"/>
</dbReference>
<dbReference type="STRING" id="33936.AZI98_05750"/>
<name>A0A165YM14_9BACI</name>
<evidence type="ECO:0000313" key="2">
    <source>
        <dbReference type="EMBL" id="KZN97228.1"/>
    </source>
</evidence>
<proteinExistence type="predicted"/>
<dbReference type="Pfam" id="PF04392">
    <property type="entry name" value="ABC_sub_bind"/>
    <property type="match status" value="1"/>
</dbReference>